<comment type="similarity">
    <text evidence="4">Belongs to the HepT RNase toxin family.</text>
</comment>
<dbReference type="GO" id="GO:0004540">
    <property type="term" value="F:RNA nuclease activity"/>
    <property type="evidence" value="ECO:0007669"/>
    <property type="project" value="InterPro"/>
</dbReference>
<keyword evidence="3" id="KW-0378">Hydrolase</keyword>
<dbReference type="NCBIfam" id="NF047751">
    <property type="entry name" value="HepT_toxin"/>
    <property type="match status" value="1"/>
</dbReference>
<comment type="caution">
    <text evidence="5">The sequence shown here is derived from an EMBL/GenBank/DDBJ whole genome shotgun (WGS) entry which is preliminary data.</text>
</comment>
<dbReference type="RefSeq" id="WP_040101270.1">
    <property type="nucleotide sequence ID" value="NZ_JWJD01000013.1"/>
</dbReference>
<dbReference type="Proteomes" id="UP000035068">
    <property type="component" value="Unassembled WGS sequence"/>
</dbReference>
<dbReference type="Pfam" id="PF01934">
    <property type="entry name" value="HepT-like"/>
    <property type="match status" value="1"/>
</dbReference>
<gene>
    <name evidence="5" type="ORF">GFER_17045</name>
</gene>
<protein>
    <recommendedName>
        <fullName evidence="7">DUF86 domain-containing protein</fullName>
    </recommendedName>
</protein>
<dbReference type="InterPro" id="IPR008201">
    <property type="entry name" value="HepT-like"/>
</dbReference>
<dbReference type="InterPro" id="IPR037038">
    <property type="entry name" value="HepT-like_sf"/>
</dbReference>
<evidence type="ECO:0000256" key="4">
    <source>
        <dbReference type="ARBA" id="ARBA00024207"/>
    </source>
</evidence>
<dbReference type="AlphaFoldDB" id="A0A0C2HRH1"/>
<evidence type="ECO:0000256" key="3">
    <source>
        <dbReference type="ARBA" id="ARBA00022801"/>
    </source>
</evidence>
<organism evidence="5 6">
    <name type="scientific">Geoalkalibacter ferrihydriticus DSM 17813</name>
    <dbReference type="NCBI Taxonomy" id="1121915"/>
    <lineage>
        <taxon>Bacteria</taxon>
        <taxon>Pseudomonadati</taxon>
        <taxon>Thermodesulfobacteriota</taxon>
        <taxon>Desulfuromonadia</taxon>
        <taxon>Desulfuromonadales</taxon>
        <taxon>Geoalkalibacteraceae</taxon>
        <taxon>Geoalkalibacter</taxon>
    </lineage>
</organism>
<sequence>MASMILLTKLDALQRCLARVAAKTPESVDLLQKDLDAQDIITLNLERAVQTCVDIAAHVVAQHNTPAPSTMGEGFDRLHDLGIISEHTALRMKNAVGFRNIAVHEYQKIDWLIVYRIITEHLDDFKDFARQVLEWADGKTG</sequence>
<evidence type="ECO:0000313" key="5">
    <source>
        <dbReference type="EMBL" id="KIH75377.1"/>
    </source>
</evidence>
<proteinExistence type="inferred from homology"/>
<dbReference type="GO" id="GO:0110001">
    <property type="term" value="C:toxin-antitoxin complex"/>
    <property type="evidence" value="ECO:0007669"/>
    <property type="project" value="InterPro"/>
</dbReference>
<evidence type="ECO:0008006" key="7">
    <source>
        <dbReference type="Google" id="ProtNLM"/>
    </source>
</evidence>
<dbReference type="Gene3D" id="1.20.120.580">
    <property type="entry name" value="bsu32300-like"/>
    <property type="match status" value="1"/>
</dbReference>
<name>A0A0C2HRH1_9BACT</name>
<evidence type="ECO:0000313" key="6">
    <source>
        <dbReference type="Proteomes" id="UP000035068"/>
    </source>
</evidence>
<dbReference type="InterPro" id="IPR052379">
    <property type="entry name" value="Type_VII_TA_RNase"/>
</dbReference>
<reference evidence="5 6" key="1">
    <citation type="submission" date="2014-12" db="EMBL/GenBank/DDBJ databases">
        <title>Genomes of Geoalkalibacter ferrihydriticus and Geoalkalibacter subterraneus, two haloalkaliphilic metal-reducing members of the Geobacteraceae.</title>
        <authorList>
            <person name="Badalamenti J.P."/>
            <person name="Torres C.I."/>
            <person name="Krajmalnik-Brown R."/>
            <person name="Bond D.R."/>
        </authorList>
    </citation>
    <scope>NUCLEOTIDE SEQUENCE [LARGE SCALE GENOMIC DNA]</scope>
    <source>
        <strain evidence="5 6">DSM 17813</strain>
    </source>
</reference>
<dbReference type="PANTHER" id="PTHR33397">
    <property type="entry name" value="UPF0331 PROTEIN YUTE"/>
    <property type="match status" value="1"/>
</dbReference>
<dbReference type="PANTHER" id="PTHR33397:SF3">
    <property type="entry name" value="MRNA NUCLEASE HEPT"/>
    <property type="match status" value="1"/>
</dbReference>
<dbReference type="GO" id="GO:0016787">
    <property type="term" value="F:hydrolase activity"/>
    <property type="evidence" value="ECO:0007669"/>
    <property type="project" value="UniProtKB-KW"/>
</dbReference>
<keyword evidence="6" id="KW-1185">Reference proteome</keyword>
<keyword evidence="2" id="KW-0540">Nuclease</keyword>
<evidence type="ECO:0000256" key="2">
    <source>
        <dbReference type="ARBA" id="ARBA00022722"/>
    </source>
</evidence>
<keyword evidence="1" id="KW-1277">Toxin-antitoxin system</keyword>
<dbReference type="EMBL" id="JWJD01000013">
    <property type="protein sequence ID" value="KIH75377.1"/>
    <property type="molecule type" value="Genomic_DNA"/>
</dbReference>
<accession>A0A0C2HRH1</accession>
<evidence type="ECO:0000256" key="1">
    <source>
        <dbReference type="ARBA" id="ARBA00022649"/>
    </source>
</evidence>